<keyword evidence="4 6" id="KW-1133">Transmembrane helix</keyword>
<dbReference type="AlphaFoldDB" id="A0AAE3QCN0"/>
<keyword evidence="3 6" id="KW-0812">Transmembrane</keyword>
<dbReference type="Proteomes" id="UP001161580">
    <property type="component" value="Unassembled WGS sequence"/>
</dbReference>
<accession>A0AAE3QCN0</accession>
<feature type="transmembrane region" description="Helical" evidence="6">
    <location>
        <begin position="116"/>
        <end position="134"/>
    </location>
</feature>
<reference evidence="7" key="1">
    <citation type="submission" date="2022-03" db="EMBL/GenBank/DDBJ databases">
        <title>Fererhizobium litorale gen. nov., sp. nov., isolated from sandy sediments of the Sea of Japan seashore.</title>
        <authorList>
            <person name="Romanenko L."/>
            <person name="Kurilenko V."/>
            <person name="Otstavnykh N."/>
            <person name="Svetashev V."/>
            <person name="Tekutyeva L."/>
            <person name="Isaeva M."/>
            <person name="Mikhailov V."/>
        </authorList>
    </citation>
    <scope>NUCLEOTIDE SEQUENCE</scope>
    <source>
        <strain evidence="7">KMM 9576</strain>
    </source>
</reference>
<feature type="transmembrane region" description="Helical" evidence="6">
    <location>
        <begin position="180"/>
        <end position="198"/>
    </location>
</feature>
<gene>
    <name evidence="7" type="ORF">MRS75_10120</name>
</gene>
<dbReference type="InterPro" id="IPR051461">
    <property type="entry name" value="UPF0750_membrane"/>
</dbReference>
<name>A0AAE3QCN0_9HYPH</name>
<dbReference type="GO" id="GO:0005886">
    <property type="term" value="C:plasma membrane"/>
    <property type="evidence" value="ECO:0007669"/>
    <property type="project" value="UniProtKB-SubCell"/>
</dbReference>
<keyword evidence="5 6" id="KW-0472">Membrane</keyword>
<sequence length="208" mass="22075">MASSLAIIRSTSDRHSLLEDAQAIITGSMLVTLGIALLQSAGLLTGGTPGLAFLIHYVTGASFGLCFFLLNVPFYYFALRRLGLLFTFKTFCAVGLTSLLSGILPRTIDFANVDPLVGAMFGGIVIGAGMLALFRHRASLGGVGILALYLQDRFGWRAGLVQLGFDLAIVACSFFIASPWIVACSIVGAALLNLTLAVNHRKDRYIAA</sequence>
<dbReference type="Pfam" id="PF02588">
    <property type="entry name" value="YitT_membrane"/>
    <property type="match status" value="1"/>
</dbReference>
<dbReference type="EMBL" id="JALDYZ010000004">
    <property type="protein sequence ID" value="MDI7922441.1"/>
    <property type="molecule type" value="Genomic_DNA"/>
</dbReference>
<protein>
    <submittedName>
        <fullName evidence="7">YitT family protein</fullName>
    </submittedName>
</protein>
<proteinExistence type="predicted"/>
<dbReference type="PANTHER" id="PTHR33545">
    <property type="entry name" value="UPF0750 MEMBRANE PROTEIN YITT-RELATED"/>
    <property type="match status" value="1"/>
</dbReference>
<evidence type="ECO:0000256" key="5">
    <source>
        <dbReference type="ARBA" id="ARBA00023136"/>
    </source>
</evidence>
<evidence type="ECO:0000256" key="6">
    <source>
        <dbReference type="SAM" id="Phobius"/>
    </source>
</evidence>
<evidence type="ECO:0000256" key="4">
    <source>
        <dbReference type="ARBA" id="ARBA00022989"/>
    </source>
</evidence>
<evidence type="ECO:0000256" key="1">
    <source>
        <dbReference type="ARBA" id="ARBA00004651"/>
    </source>
</evidence>
<dbReference type="InterPro" id="IPR003740">
    <property type="entry name" value="YitT"/>
</dbReference>
<feature type="transmembrane region" description="Helical" evidence="6">
    <location>
        <begin position="50"/>
        <end position="70"/>
    </location>
</feature>
<comment type="caution">
    <text evidence="7">The sequence shown here is derived from an EMBL/GenBank/DDBJ whole genome shotgun (WGS) entry which is preliminary data.</text>
</comment>
<feature type="transmembrane region" description="Helical" evidence="6">
    <location>
        <begin position="82"/>
        <end position="104"/>
    </location>
</feature>
<evidence type="ECO:0000313" key="8">
    <source>
        <dbReference type="Proteomes" id="UP001161580"/>
    </source>
</evidence>
<evidence type="ECO:0000256" key="2">
    <source>
        <dbReference type="ARBA" id="ARBA00022475"/>
    </source>
</evidence>
<dbReference type="PANTHER" id="PTHR33545:SF5">
    <property type="entry name" value="UPF0750 MEMBRANE PROTEIN YITT"/>
    <property type="match status" value="1"/>
</dbReference>
<evidence type="ECO:0000256" key="3">
    <source>
        <dbReference type="ARBA" id="ARBA00022692"/>
    </source>
</evidence>
<evidence type="ECO:0000313" key="7">
    <source>
        <dbReference type="EMBL" id="MDI7922441.1"/>
    </source>
</evidence>
<comment type="subcellular location">
    <subcellularLocation>
        <location evidence="1">Cell membrane</location>
        <topology evidence="1">Multi-pass membrane protein</topology>
    </subcellularLocation>
</comment>
<feature type="transmembrane region" description="Helical" evidence="6">
    <location>
        <begin position="21"/>
        <end position="44"/>
    </location>
</feature>
<organism evidence="7 8">
    <name type="scientific">Ferirhizobium litorale</name>
    <dbReference type="NCBI Taxonomy" id="2927786"/>
    <lineage>
        <taxon>Bacteria</taxon>
        <taxon>Pseudomonadati</taxon>
        <taxon>Pseudomonadota</taxon>
        <taxon>Alphaproteobacteria</taxon>
        <taxon>Hyphomicrobiales</taxon>
        <taxon>Rhizobiaceae</taxon>
        <taxon>Ferirhizobium</taxon>
    </lineage>
</organism>
<keyword evidence="2" id="KW-1003">Cell membrane</keyword>
<keyword evidence="8" id="KW-1185">Reference proteome</keyword>